<evidence type="ECO:0000259" key="15">
    <source>
        <dbReference type="PROSITE" id="PS52035"/>
    </source>
</evidence>
<dbReference type="PANTHER" id="PTHR11705">
    <property type="entry name" value="PROTEASE FAMILY M14 CARBOXYPEPTIDASE A,B"/>
    <property type="match status" value="1"/>
</dbReference>
<keyword evidence="5" id="KW-0121">Carboxypeptidase</keyword>
<evidence type="ECO:0000256" key="8">
    <source>
        <dbReference type="ARBA" id="ARBA00022729"/>
    </source>
</evidence>
<comment type="similarity">
    <text evidence="3 14">Belongs to the peptidase M14 family.</text>
</comment>
<dbReference type="GO" id="GO:0005615">
    <property type="term" value="C:extracellular space"/>
    <property type="evidence" value="ECO:0007669"/>
    <property type="project" value="TreeGrafter"/>
</dbReference>
<dbReference type="SUPFAM" id="SSF53187">
    <property type="entry name" value="Zn-dependent exopeptidases"/>
    <property type="match status" value="1"/>
</dbReference>
<keyword evidence="7" id="KW-0479">Metal-binding</keyword>
<accession>A0A1I8P6L6</accession>
<evidence type="ECO:0000256" key="3">
    <source>
        <dbReference type="ARBA" id="ARBA00005988"/>
    </source>
</evidence>
<dbReference type="PANTHER" id="PTHR11705:SF91">
    <property type="entry name" value="FI01817P-RELATED"/>
    <property type="match status" value="1"/>
</dbReference>
<dbReference type="InterPro" id="IPR003146">
    <property type="entry name" value="M14A_act_pep"/>
</dbReference>
<evidence type="ECO:0000256" key="5">
    <source>
        <dbReference type="ARBA" id="ARBA00022645"/>
    </source>
</evidence>
<dbReference type="InterPro" id="IPR057246">
    <property type="entry name" value="CARBOXYPEPT_ZN_1"/>
</dbReference>
<dbReference type="GO" id="GO:0004181">
    <property type="term" value="F:metallocarboxypeptidase activity"/>
    <property type="evidence" value="ECO:0007669"/>
    <property type="project" value="InterPro"/>
</dbReference>
<comment type="cofactor">
    <cofactor evidence="1">
        <name>Zn(2+)</name>
        <dbReference type="ChEBI" id="CHEBI:29105"/>
    </cofactor>
</comment>
<evidence type="ECO:0000256" key="6">
    <source>
        <dbReference type="ARBA" id="ARBA00022670"/>
    </source>
</evidence>
<keyword evidence="10" id="KW-0862">Zinc</keyword>
<keyword evidence="6" id="KW-0645">Protease</keyword>
<comment type="subcellular location">
    <subcellularLocation>
        <location evidence="2">Secreted</location>
    </subcellularLocation>
</comment>
<gene>
    <name evidence="16" type="primary">106085896</name>
</gene>
<dbReference type="Proteomes" id="UP000095300">
    <property type="component" value="Unassembled WGS sequence"/>
</dbReference>
<comment type="function">
    <text evidence="13">Involved in the digestion of the blood meal.</text>
</comment>
<dbReference type="GO" id="GO:0008270">
    <property type="term" value="F:zinc ion binding"/>
    <property type="evidence" value="ECO:0007669"/>
    <property type="project" value="InterPro"/>
</dbReference>
<dbReference type="Pfam" id="PF02244">
    <property type="entry name" value="Propep_M14"/>
    <property type="match status" value="1"/>
</dbReference>
<dbReference type="AlphaFoldDB" id="A0A1I8P6L6"/>
<dbReference type="CDD" id="cd03860">
    <property type="entry name" value="M14_CP_A-B_like"/>
    <property type="match status" value="1"/>
</dbReference>
<proteinExistence type="inferred from homology"/>
<dbReference type="VEuPathDB" id="VectorBase:SCAU005301"/>
<keyword evidence="17" id="KW-1185">Reference proteome</keyword>
<evidence type="ECO:0000256" key="9">
    <source>
        <dbReference type="ARBA" id="ARBA00022801"/>
    </source>
</evidence>
<evidence type="ECO:0000313" key="17">
    <source>
        <dbReference type="Proteomes" id="UP000095300"/>
    </source>
</evidence>
<organism evidence="16 17">
    <name type="scientific">Stomoxys calcitrans</name>
    <name type="common">Stable fly</name>
    <name type="synonym">Conops calcitrans</name>
    <dbReference type="NCBI Taxonomy" id="35570"/>
    <lineage>
        <taxon>Eukaryota</taxon>
        <taxon>Metazoa</taxon>
        <taxon>Ecdysozoa</taxon>
        <taxon>Arthropoda</taxon>
        <taxon>Hexapoda</taxon>
        <taxon>Insecta</taxon>
        <taxon>Pterygota</taxon>
        <taxon>Neoptera</taxon>
        <taxon>Endopterygota</taxon>
        <taxon>Diptera</taxon>
        <taxon>Brachycera</taxon>
        <taxon>Muscomorpha</taxon>
        <taxon>Muscoidea</taxon>
        <taxon>Muscidae</taxon>
        <taxon>Stomoxys</taxon>
    </lineage>
</organism>
<feature type="active site" description="Proton donor/acceptor" evidence="14">
    <location>
        <position position="472"/>
    </location>
</feature>
<protein>
    <recommendedName>
        <fullName evidence="15">Peptidase M14 domain-containing protein</fullName>
    </recommendedName>
</protein>
<keyword evidence="8" id="KW-0732">Signal</keyword>
<name>A0A1I8P6L6_STOCA</name>
<evidence type="ECO:0000256" key="14">
    <source>
        <dbReference type="PROSITE-ProRule" id="PRU01379"/>
    </source>
</evidence>
<evidence type="ECO:0000256" key="1">
    <source>
        <dbReference type="ARBA" id="ARBA00001947"/>
    </source>
</evidence>
<evidence type="ECO:0000256" key="4">
    <source>
        <dbReference type="ARBA" id="ARBA00022525"/>
    </source>
</evidence>
<keyword evidence="4" id="KW-0964">Secreted</keyword>
<dbReference type="EnsemblMetazoa" id="SCAU005301-RA">
    <property type="protein sequence ID" value="SCAU005301-PA"/>
    <property type="gene ID" value="SCAU005301"/>
</dbReference>
<evidence type="ECO:0000256" key="2">
    <source>
        <dbReference type="ARBA" id="ARBA00004613"/>
    </source>
</evidence>
<dbReference type="PROSITE" id="PS00132">
    <property type="entry name" value="CARBOXYPEPT_ZN_1"/>
    <property type="match status" value="1"/>
</dbReference>
<dbReference type="Pfam" id="PF00246">
    <property type="entry name" value="Peptidase_M14"/>
    <property type="match status" value="1"/>
</dbReference>
<evidence type="ECO:0000256" key="7">
    <source>
        <dbReference type="ARBA" id="ARBA00022723"/>
    </source>
</evidence>
<keyword evidence="12" id="KW-1015">Disulfide bond</keyword>
<dbReference type="SMART" id="SM00631">
    <property type="entry name" value="Zn_pept"/>
    <property type="match status" value="1"/>
</dbReference>
<dbReference type="FunFam" id="3.40.630.10:FF:000040">
    <property type="entry name" value="zinc carboxypeptidase"/>
    <property type="match status" value="1"/>
</dbReference>
<dbReference type="PROSITE" id="PS52035">
    <property type="entry name" value="PEPTIDASE_M14"/>
    <property type="match status" value="1"/>
</dbReference>
<dbReference type="Gene3D" id="3.30.70.340">
    <property type="entry name" value="Metallocarboxypeptidase-like"/>
    <property type="match status" value="1"/>
</dbReference>
<keyword evidence="9" id="KW-0378">Hydrolase</keyword>
<sequence>MTSNTRWNVVALVVVLATVIALIMPSHFATAFDVSRMTPVADRNIRTGNKMLIEKEIIEERQVVSENDSNSTQAEVALDEDMSFLDEDDGDSDDGVLDVNEIPVRYDEAQLWRVYNISNAMSRRNMLPLGDILESKYGGTIWKENSKFLDVSIDKKHVKAARAFLEDHNLNTEVLNYNIQEMIDNEAAVGANLTQSEAGQRTKKAARSGIHWKDYHDLDTIYAFMREIRGKFPNICRLYTIGKTAEGRDLKVLRISENPKNYKKIWIDGGIHAREWISPATVTFILYQLMSKWQEQPDYIRQRTWYVMPVMNPDGYEYSRQFNRLWRKNRAPAKRSQCLGVDLNRNFDIGWNGYGSSTNPCSDTYRGESAGSELETDAVVKFLTKRKYNLDAYLTFHSYGQMVVYPWAYKAVKVRDSGVLQRVATTAVQRIEKKTGEIYRASVTHEVLGIAGGGSDDWTRAALGTQYVYTIELRDRGHFGFVLPPSQILETAIEGYTVVDTVAQAIK</sequence>
<feature type="domain" description="Peptidase M14" evidence="15">
    <location>
        <begin position="214"/>
        <end position="506"/>
    </location>
</feature>
<dbReference type="InterPro" id="IPR036990">
    <property type="entry name" value="M14A-like_propep"/>
</dbReference>
<evidence type="ECO:0000256" key="10">
    <source>
        <dbReference type="ARBA" id="ARBA00022833"/>
    </source>
</evidence>
<dbReference type="OrthoDB" id="3626597at2759"/>
<dbReference type="GO" id="GO:0006508">
    <property type="term" value="P:proteolysis"/>
    <property type="evidence" value="ECO:0007669"/>
    <property type="project" value="UniProtKB-KW"/>
</dbReference>
<evidence type="ECO:0000313" key="16">
    <source>
        <dbReference type="EnsemblMetazoa" id="SCAU005301-PA"/>
    </source>
</evidence>
<dbReference type="InterPro" id="IPR000834">
    <property type="entry name" value="Peptidase_M14"/>
</dbReference>
<evidence type="ECO:0000256" key="11">
    <source>
        <dbReference type="ARBA" id="ARBA00023049"/>
    </source>
</evidence>
<dbReference type="KEGG" id="scac:106085896"/>
<reference evidence="16" key="1">
    <citation type="submission" date="2020-05" db="UniProtKB">
        <authorList>
            <consortium name="EnsemblMetazoa"/>
        </authorList>
    </citation>
    <scope>IDENTIFICATION</scope>
    <source>
        <strain evidence="16">USDA</strain>
    </source>
</reference>
<dbReference type="Gene3D" id="3.40.630.10">
    <property type="entry name" value="Zn peptidases"/>
    <property type="match status" value="1"/>
</dbReference>
<dbReference type="SUPFAM" id="SSF54897">
    <property type="entry name" value="Protease propeptides/inhibitors"/>
    <property type="match status" value="1"/>
</dbReference>
<evidence type="ECO:0000256" key="12">
    <source>
        <dbReference type="ARBA" id="ARBA00023157"/>
    </source>
</evidence>
<keyword evidence="11" id="KW-0482">Metalloprotease</keyword>
<dbReference type="PRINTS" id="PR00765">
    <property type="entry name" value="CRBOXYPTASEA"/>
</dbReference>
<evidence type="ECO:0000256" key="13">
    <source>
        <dbReference type="ARBA" id="ARBA00057299"/>
    </source>
</evidence>